<evidence type="ECO:0000256" key="3">
    <source>
        <dbReference type="ARBA" id="ARBA00012292"/>
    </source>
</evidence>
<reference evidence="15" key="1">
    <citation type="submission" date="2003-11" db="EMBL/GenBank/DDBJ databases">
        <authorList>
            <person name="Heidelberg J.F."/>
            <person name="Eisen J.A."/>
            <person name="Nelson W.C."/>
            <person name="DeLong E.F."/>
        </authorList>
    </citation>
    <scope>NUCLEOTIDE SEQUENCE</scope>
</reference>
<evidence type="ECO:0000256" key="5">
    <source>
        <dbReference type="ARBA" id="ARBA00022679"/>
    </source>
</evidence>
<protein>
    <recommendedName>
        <fullName evidence="11 14">Protoheme IX farnesyltransferase</fullName>
        <ecNumber evidence="3 14">2.5.1.141</ecNumber>
    </recommendedName>
    <alternativeName>
        <fullName evidence="12 14">Heme B farnesyltransferase</fullName>
    </alternativeName>
    <alternativeName>
        <fullName evidence="10 14">Heme O synthase</fullName>
    </alternativeName>
</protein>
<feature type="transmembrane region" description="Helical" evidence="14">
    <location>
        <begin position="50"/>
        <end position="74"/>
    </location>
</feature>
<evidence type="ECO:0000256" key="4">
    <source>
        <dbReference type="ARBA" id="ARBA00022475"/>
    </source>
</evidence>
<comment type="similarity">
    <text evidence="14">Belongs to the UbiA prenyltransferase family. Protoheme IX farnesyltransferase subfamily.</text>
</comment>
<evidence type="ECO:0000256" key="1">
    <source>
        <dbReference type="ARBA" id="ARBA00004651"/>
    </source>
</evidence>
<dbReference type="GO" id="GO:0048034">
    <property type="term" value="P:heme O biosynthetic process"/>
    <property type="evidence" value="ECO:0007669"/>
    <property type="project" value="UniProtKB-UniRule"/>
</dbReference>
<dbReference type="AlphaFoldDB" id="Q6SEV5"/>
<name>Q6SEV5_9BACT</name>
<feature type="transmembrane region" description="Helical" evidence="14">
    <location>
        <begin position="245"/>
        <end position="267"/>
    </location>
</feature>
<dbReference type="NCBIfam" id="TIGR01473">
    <property type="entry name" value="cyoE_ctaB"/>
    <property type="match status" value="1"/>
</dbReference>
<feature type="transmembrane region" description="Helical" evidence="14">
    <location>
        <begin position="123"/>
        <end position="142"/>
    </location>
</feature>
<sequence>MITKEPRYYFYKSYFAKAPDFLALAKPRVMSLAVFTAIVGMITAKGNLHLVSATLAVIAIAVGAGAAGALNMWYDAETDAVMSRTSNRPLPSGRLSSHEALMFGLILTVLSTSLLFITTNMLAAGLLAFTIFFYVVLYTMWLKFLTPQNIVIGGAAGALPPIIGCAAVTGSVTADSLILFAIIFLWTPPHFWALALFKMRDYENAGVPMMPNVAGAQATRKQMFIYSLALAPMGVAPTVSGSASILYGIFATILGAVFILKAWKVFNKNLNDQSLIMEKRLFIYSIKYLFYLFAALLIDVGFWILLKSGGI</sequence>
<gene>
    <name evidence="14" type="primary">ctaB</name>
    <name evidence="15" type="ORF">MBMO_EBAC080-L028H02.136</name>
</gene>
<dbReference type="UniPathway" id="UPA00834">
    <property type="reaction ID" value="UER00712"/>
</dbReference>
<feature type="transmembrane region" description="Helical" evidence="14">
    <location>
        <begin position="177"/>
        <end position="197"/>
    </location>
</feature>
<evidence type="ECO:0000256" key="2">
    <source>
        <dbReference type="ARBA" id="ARBA00004919"/>
    </source>
</evidence>
<feature type="transmembrane region" description="Helical" evidence="14">
    <location>
        <begin position="223"/>
        <end position="239"/>
    </location>
</feature>
<evidence type="ECO:0000256" key="11">
    <source>
        <dbReference type="ARBA" id="ARBA00040810"/>
    </source>
</evidence>
<dbReference type="CDD" id="cd13957">
    <property type="entry name" value="PT_UbiA_Cox10"/>
    <property type="match status" value="1"/>
</dbReference>
<dbReference type="GO" id="GO:0005886">
    <property type="term" value="C:plasma membrane"/>
    <property type="evidence" value="ECO:0007669"/>
    <property type="project" value="UniProtKB-SubCell"/>
</dbReference>
<evidence type="ECO:0000256" key="8">
    <source>
        <dbReference type="ARBA" id="ARBA00023133"/>
    </source>
</evidence>
<dbReference type="HAMAP" id="MF_00154">
    <property type="entry name" value="CyoE_CtaB"/>
    <property type="match status" value="1"/>
</dbReference>
<dbReference type="GO" id="GO:0008495">
    <property type="term" value="F:protoheme IX farnesyltransferase activity"/>
    <property type="evidence" value="ECO:0007669"/>
    <property type="project" value="UniProtKB-UniRule"/>
</dbReference>
<comment type="function">
    <text evidence="14">Converts heme B (protoheme IX) to heme O by substitution of the vinyl group on carbon 2 of heme B porphyrin ring with a hydroxyethyl farnesyl side group.</text>
</comment>
<dbReference type="NCBIfam" id="NF003349">
    <property type="entry name" value="PRK04375.1-2"/>
    <property type="match status" value="1"/>
</dbReference>
<comment type="subcellular location">
    <subcellularLocation>
        <location evidence="1 14">Cell membrane</location>
        <topology evidence="1 14">Multi-pass membrane protein</topology>
    </subcellularLocation>
</comment>
<dbReference type="InterPro" id="IPR044878">
    <property type="entry name" value="UbiA_sf"/>
</dbReference>
<keyword evidence="5 14" id="KW-0808">Transferase</keyword>
<evidence type="ECO:0000256" key="12">
    <source>
        <dbReference type="ARBA" id="ARBA00042475"/>
    </source>
</evidence>
<evidence type="ECO:0000256" key="10">
    <source>
        <dbReference type="ARBA" id="ARBA00030253"/>
    </source>
</evidence>
<dbReference type="Pfam" id="PF01040">
    <property type="entry name" value="UbiA"/>
    <property type="match status" value="1"/>
</dbReference>
<evidence type="ECO:0000313" key="15">
    <source>
        <dbReference type="EMBL" id="AAR38467.1"/>
    </source>
</evidence>
<proteinExistence type="inferred from homology"/>
<dbReference type="InterPro" id="IPR006369">
    <property type="entry name" value="Protohaem_IX_farnesylTrfase"/>
</dbReference>
<dbReference type="PROSITE" id="PS00943">
    <property type="entry name" value="UBIA"/>
    <property type="match status" value="1"/>
</dbReference>
<keyword evidence="8 14" id="KW-0350">Heme biosynthesis</keyword>
<keyword evidence="6 14" id="KW-0812">Transmembrane</keyword>
<dbReference type="PANTHER" id="PTHR43448:SF7">
    <property type="entry name" value="4-HYDROXYBENZOATE SOLANESYLTRANSFERASE"/>
    <property type="match status" value="1"/>
</dbReference>
<evidence type="ECO:0000256" key="7">
    <source>
        <dbReference type="ARBA" id="ARBA00022989"/>
    </source>
</evidence>
<dbReference type="EMBL" id="AY458649">
    <property type="protein sequence ID" value="AAR38467.1"/>
    <property type="molecule type" value="Genomic_DNA"/>
</dbReference>
<dbReference type="InterPro" id="IPR000537">
    <property type="entry name" value="UbiA_prenyltransferase"/>
</dbReference>
<comment type="pathway">
    <text evidence="2 14">Porphyrin-containing compound metabolism; heme O biosynthesis; heme O from protoheme: step 1/1.</text>
</comment>
<accession>Q6SEV5</accession>
<keyword evidence="4 14" id="KW-1003">Cell membrane</keyword>
<evidence type="ECO:0000256" key="6">
    <source>
        <dbReference type="ARBA" id="ARBA00022692"/>
    </source>
</evidence>
<feature type="transmembrane region" description="Helical" evidence="14">
    <location>
        <begin position="95"/>
        <end position="117"/>
    </location>
</feature>
<dbReference type="InterPro" id="IPR030470">
    <property type="entry name" value="UbiA_prenylTrfase_CS"/>
</dbReference>
<reference evidence="15" key="2">
    <citation type="submission" date="2003-12" db="EMBL/GenBank/DDBJ databases">
        <title>Monterey Bay Coastal Ocean Microbial Observatory environmental clone sequencing.</title>
        <authorList>
            <person name="DeLong E.F."/>
        </authorList>
    </citation>
    <scope>NUCLEOTIDE SEQUENCE</scope>
</reference>
<evidence type="ECO:0000256" key="13">
    <source>
        <dbReference type="ARBA" id="ARBA00047690"/>
    </source>
</evidence>
<comment type="miscellaneous">
    <text evidence="14">Carbon 2 of the heme B porphyrin ring is defined according to the Fischer nomenclature.</text>
</comment>
<evidence type="ECO:0000256" key="9">
    <source>
        <dbReference type="ARBA" id="ARBA00023136"/>
    </source>
</evidence>
<keyword evidence="7 14" id="KW-1133">Transmembrane helix</keyword>
<feature type="transmembrane region" description="Helical" evidence="14">
    <location>
        <begin position="288"/>
        <end position="306"/>
    </location>
</feature>
<dbReference type="EC" id="2.5.1.141" evidence="3 14"/>
<comment type="catalytic activity">
    <reaction evidence="13 14">
        <text>heme b + (2E,6E)-farnesyl diphosphate + H2O = Fe(II)-heme o + diphosphate</text>
        <dbReference type="Rhea" id="RHEA:28070"/>
        <dbReference type="ChEBI" id="CHEBI:15377"/>
        <dbReference type="ChEBI" id="CHEBI:33019"/>
        <dbReference type="ChEBI" id="CHEBI:60344"/>
        <dbReference type="ChEBI" id="CHEBI:60530"/>
        <dbReference type="ChEBI" id="CHEBI:175763"/>
        <dbReference type="EC" id="2.5.1.141"/>
    </reaction>
</comment>
<feature type="transmembrane region" description="Helical" evidence="14">
    <location>
        <begin position="149"/>
        <end position="171"/>
    </location>
</feature>
<keyword evidence="9 14" id="KW-0472">Membrane</keyword>
<organism evidence="15">
    <name type="scientific">uncultured marine bacterium 582</name>
    <dbReference type="NCBI Taxonomy" id="257402"/>
    <lineage>
        <taxon>Bacteria</taxon>
        <taxon>environmental samples</taxon>
    </lineage>
</organism>
<evidence type="ECO:0000256" key="14">
    <source>
        <dbReference type="HAMAP-Rule" id="MF_00154"/>
    </source>
</evidence>
<dbReference type="PANTHER" id="PTHR43448">
    <property type="entry name" value="PROTOHEME IX FARNESYLTRANSFERASE, MITOCHONDRIAL"/>
    <property type="match status" value="1"/>
</dbReference>
<feature type="transmembrane region" description="Helical" evidence="14">
    <location>
        <begin position="21"/>
        <end position="44"/>
    </location>
</feature>
<dbReference type="Gene3D" id="1.10.357.140">
    <property type="entry name" value="UbiA prenyltransferase"/>
    <property type="match status" value="1"/>
</dbReference>